<protein>
    <submittedName>
        <fullName evidence="1">Uncharacterized protein</fullName>
    </submittedName>
</protein>
<sequence>MLFSFVILVLIVIIPVERLIFTTSPSTVTLSSIKAGEMKFRDCEKYKECFPGKYIPVNLENNDANNIPWQILFLNLVLLA</sequence>
<gene>
    <name evidence="1" type="ORF">METZ01_LOCUS203729</name>
</gene>
<organism evidence="1">
    <name type="scientific">marine metagenome</name>
    <dbReference type="NCBI Taxonomy" id="408172"/>
    <lineage>
        <taxon>unclassified sequences</taxon>
        <taxon>metagenomes</taxon>
        <taxon>ecological metagenomes</taxon>
    </lineage>
</organism>
<dbReference type="AlphaFoldDB" id="A0A382EK75"/>
<name>A0A382EK75_9ZZZZ</name>
<accession>A0A382EK75</accession>
<dbReference type="EMBL" id="UINC01044856">
    <property type="protein sequence ID" value="SVB50875.1"/>
    <property type="molecule type" value="Genomic_DNA"/>
</dbReference>
<proteinExistence type="predicted"/>
<evidence type="ECO:0000313" key="1">
    <source>
        <dbReference type="EMBL" id="SVB50875.1"/>
    </source>
</evidence>
<reference evidence="1" key="1">
    <citation type="submission" date="2018-05" db="EMBL/GenBank/DDBJ databases">
        <authorList>
            <person name="Lanie J.A."/>
            <person name="Ng W.-L."/>
            <person name="Kazmierczak K.M."/>
            <person name="Andrzejewski T.M."/>
            <person name="Davidsen T.M."/>
            <person name="Wayne K.J."/>
            <person name="Tettelin H."/>
            <person name="Glass J.I."/>
            <person name="Rusch D."/>
            <person name="Podicherti R."/>
            <person name="Tsui H.-C.T."/>
            <person name="Winkler M.E."/>
        </authorList>
    </citation>
    <scope>NUCLEOTIDE SEQUENCE</scope>
</reference>